<feature type="region of interest" description="Disordered" evidence="10">
    <location>
        <begin position="87"/>
        <end position="170"/>
    </location>
</feature>
<feature type="compositionally biased region" description="Polar residues" evidence="10">
    <location>
        <begin position="153"/>
        <end position="169"/>
    </location>
</feature>
<protein>
    <submittedName>
        <fullName evidence="12">TonB family protein</fullName>
    </submittedName>
</protein>
<dbReference type="InterPro" id="IPR051045">
    <property type="entry name" value="TonB-dependent_transducer"/>
</dbReference>
<keyword evidence="7" id="KW-0653">Protein transport</keyword>
<dbReference type="Gene3D" id="3.30.1150.10">
    <property type="match status" value="1"/>
</dbReference>
<dbReference type="InterPro" id="IPR037682">
    <property type="entry name" value="TonB_C"/>
</dbReference>
<sequence>MIFFDPIVISFKIQQNDFALKAKSFAASLFVHATVLSTALYFSLHQPSELPKKKPILISLADYAPADVISDQQKPIINHAESVKTLRSKTDTIPRHVTSQERLPLTPAASPEASAPQTSPVRPGVAPSDIQSKEPLHSALNPIANDSPHDASTLRQTNELPKPNVSSEDINGATLGRIRAMIENSLTYPSVARKLRIEGTVIVSFVLKPDGLVEKAEILSSSGSHLLDSKAIQTVLALSGDYPSLSKTAYLKIPIVFSLSKS</sequence>
<evidence type="ECO:0000256" key="9">
    <source>
        <dbReference type="ARBA" id="ARBA00023136"/>
    </source>
</evidence>
<dbReference type="GO" id="GO:0031992">
    <property type="term" value="F:energy transducer activity"/>
    <property type="evidence" value="ECO:0007669"/>
    <property type="project" value="TreeGrafter"/>
</dbReference>
<dbReference type="eggNOG" id="COG0810">
    <property type="taxonomic scope" value="Bacteria"/>
</dbReference>
<evidence type="ECO:0000256" key="5">
    <source>
        <dbReference type="ARBA" id="ARBA00022519"/>
    </source>
</evidence>
<evidence type="ECO:0000256" key="2">
    <source>
        <dbReference type="ARBA" id="ARBA00006555"/>
    </source>
</evidence>
<evidence type="ECO:0000256" key="8">
    <source>
        <dbReference type="ARBA" id="ARBA00022989"/>
    </source>
</evidence>
<keyword evidence="13" id="KW-1185">Reference proteome</keyword>
<evidence type="ECO:0000256" key="1">
    <source>
        <dbReference type="ARBA" id="ARBA00004383"/>
    </source>
</evidence>
<evidence type="ECO:0000256" key="10">
    <source>
        <dbReference type="SAM" id="MobiDB-lite"/>
    </source>
</evidence>
<keyword evidence="6" id="KW-0812">Transmembrane</keyword>
<dbReference type="EMBL" id="CP002355">
    <property type="protein sequence ID" value="ADR33815.1"/>
    <property type="molecule type" value="Genomic_DNA"/>
</dbReference>
<dbReference type="InterPro" id="IPR006260">
    <property type="entry name" value="TonB/TolA_C"/>
</dbReference>
<dbReference type="KEGG" id="sku:Sulku_1152"/>
<comment type="subcellular location">
    <subcellularLocation>
        <location evidence="1">Cell inner membrane</location>
        <topology evidence="1">Single-pass membrane protein</topology>
        <orientation evidence="1">Periplasmic side</orientation>
    </subcellularLocation>
</comment>
<keyword evidence="9" id="KW-0472">Membrane</keyword>
<dbReference type="HOGENOM" id="CLU_1118970_0_0_7"/>
<dbReference type="GO" id="GO:0055085">
    <property type="term" value="P:transmembrane transport"/>
    <property type="evidence" value="ECO:0007669"/>
    <property type="project" value="InterPro"/>
</dbReference>
<dbReference type="PANTHER" id="PTHR33446">
    <property type="entry name" value="PROTEIN TONB-RELATED"/>
    <property type="match status" value="1"/>
</dbReference>
<dbReference type="AlphaFoldDB" id="E4TWX4"/>
<accession>E4TWX4</accession>
<proteinExistence type="inferred from homology"/>
<dbReference type="SUPFAM" id="SSF74653">
    <property type="entry name" value="TolA/TonB C-terminal domain"/>
    <property type="match status" value="1"/>
</dbReference>
<dbReference type="Pfam" id="PF03544">
    <property type="entry name" value="TonB_C"/>
    <property type="match status" value="1"/>
</dbReference>
<dbReference type="GO" id="GO:0015031">
    <property type="term" value="P:protein transport"/>
    <property type="evidence" value="ECO:0007669"/>
    <property type="project" value="UniProtKB-KW"/>
</dbReference>
<evidence type="ECO:0000313" key="13">
    <source>
        <dbReference type="Proteomes" id="UP000008721"/>
    </source>
</evidence>
<gene>
    <name evidence="12" type="ordered locus">Sulku_1152</name>
</gene>
<organism evidence="12 13">
    <name type="scientific">Sulfuricurvum kujiense (strain ATCC BAA-921 / DSM 16994 / JCM 11577 / YK-1)</name>
    <dbReference type="NCBI Taxonomy" id="709032"/>
    <lineage>
        <taxon>Bacteria</taxon>
        <taxon>Pseudomonadati</taxon>
        <taxon>Campylobacterota</taxon>
        <taxon>Epsilonproteobacteria</taxon>
        <taxon>Campylobacterales</taxon>
        <taxon>Sulfurimonadaceae</taxon>
        <taxon>Sulfuricurvum</taxon>
    </lineage>
</organism>
<evidence type="ECO:0000256" key="4">
    <source>
        <dbReference type="ARBA" id="ARBA00022475"/>
    </source>
</evidence>
<dbReference type="GO" id="GO:0098797">
    <property type="term" value="C:plasma membrane protein complex"/>
    <property type="evidence" value="ECO:0007669"/>
    <property type="project" value="TreeGrafter"/>
</dbReference>
<evidence type="ECO:0000313" key="12">
    <source>
        <dbReference type="EMBL" id="ADR33815.1"/>
    </source>
</evidence>
<evidence type="ECO:0000256" key="7">
    <source>
        <dbReference type="ARBA" id="ARBA00022927"/>
    </source>
</evidence>
<dbReference type="PROSITE" id="PS52015">
    <property type="entry name" value="TONB_CTD"/>
    <property type="match status" value="1"/>
</dbReference>
<evidence type="ECO:0000256" key="3">
    <source>
        <dbReference type="ARBA" id="ARBA00022448"/>
    </source>
</evidence>
<dbReference type="PANTHER" id="PTHR33446:SF2">
    <property type="entry name" value="PROTEIN TONB"/>
    <property type="match status" value="1"/>
</dbReference>
<reference evidence="12 13" key="1">
    <citation type="journal article" date="2012" name="Stand. Genomic Sci.">
        <title>Complete genome sequence of the sulfur compounds oxidizing chemolithoautotroph Sulfuricurvum kujiense type strain (YK-1(T)).</title>
        <authorList>
            <person name="Han C."/>
            <person name="Kotsyurbenko O."/>
            <person name="Chertkov O."/>
            <person name="Held B."/>
            <person name="Lapidus A."/>
            <person name="Nolan M."/>
            <person name="Lucas S."/>
            <person name="Hammon N."/>
            <person name="Deshpande S."/>
            <person name="Cheng J.F."/>
            <person name="Tapia R."/>
            <person name="Goodwin L.A."/>
            <person name="Pitluck S."/>
            <person name="Liolios K."/>
            <person name="Pagani I."/>
            <person name="Ivanova N."/>
            <person name="Mavromatis K."/>
            <person name="Mikhailova N."/>
            <person name="Pati A."/>
            <person name="Chen A."/>
            <person name="Palaniappan K."/>
            <person name="Land M."/>
            <person name="Hauser L."/>
            <person name="Chang Y.J."/>
            <person name="Jeffries C.D."/>
            <person name="Brambilla E.M."/>
            <person name="Rohde M."/>
            <person name="Spring S."/>
            <person name="Sikorski J."/>
            <person name="Goker M."/>
            <person name="Woyke T."/>
            <person name="Bristow J."/>
            <person name="Eisen J.A."/>
            <person name="Markowitz V."/>
            <person name="Hugenholtz P."/>
            <person name="Kyrpides N.C."/>
            <person name="Klenk H.P."/>
            <person name="Detter J.C."/>
        </authorList>
    </citation>
    <scope>NUCLEOTIDE SEQUENCE [LARGE SCALE GENOMIC DNA]</scope>
    <source>
        <strain evidence="13">ATCC BAA-921 / DSM 16994 / JCM 11577 / YK-1</strain>
    </source>
</reference>
<dbReference type="Proteomes" id="UP000008721">
    <property type="component" value="Chromosome"/>
</dbReference>
<keyword evidence="8" id="KW-1133">Transmembrane helix</keyword>
<evidence type="ECO:0000259" key="11">
    <source>
        <dbReference type="PROSITE" id="PS52015"/>
    </source>
</evidence>
<feature type="domain" description="TonB C-terminal" evidence="11">
    <location>
        <begin position="173"/>
        <end position="262"/>
    </location>
</feature>
<keyword evidence="4" id="KW-1003">Cell membrane</keyword>
<evidence type="ECO:0000256" key="6">
    <source>
        <dbReference type="ARBA" id="ARBA00022692"/>
    </source>
</evidence>
<comment type="similarity">
    <text evidence="2">Belongs to the TonB family.</text>
</comment>
<name>E4TWX4_SULKY</name>
<keyword evidence="3" id="KW-0813">Transport</keyword>
<dbReference type="STRING" id="709032.Sulku_1152"/>
<keyword evidence="5" id="KW-0997">Cell inner membrane</keyword>
<dbReference type="NCBIfam" id="TIGR01352">
    <property type="entry name" value="tonB_Cterm"/>
    <property type="match status" value="1"/>
</dbReference>